<dbReference type="Proteomes" id="UP000830167">
    <property type="component" value="Chromosome"/>
</dbReference>
<reference evidence="3" key="1">
    <citation type="submission" date="2021-12" db="EMBL/GenBank/DDBJ databases">
        <title>Alicyclobacillaceae gen. nov., sp. nov., isolated from chalcocite enrichment system.</title>
        <authorList>
            <person name="Jiang Z."/>
        </authorList>
    </citation>
    <scope>NUCLEOTIDE SEQUENCE</scope>
    <source>
        <strain evidence="3">MYW30-H2</strain>
    </source>
</reference>
<accession>A0ABY4CQK0</accession>
<dbReference type="InterPro" id="IPR043128">
    <property type="entry name" value="Rev_trsase/Diguanyl_cyclase"/>
</dbReference>
<evidence type="ECO:0000256" key="1">
    <source>
        <dbReference type="SAM" id="Phobius"/>
    </source>
</evidence>
<dbReference type="PANTHER" id="PTHR46663">
    <property type="entry name" value="DIGUANYLATE CYCLASE DGCT-RELATED"/>
    <property type="match status" value="1"/>
</dbReference>
<dbReference type="EMBL" id="CP089291">
    <property type="protein sequence ID" value="UOF92771.1"/>
    <property type="molecule type" value="Genomic_DNA"/>
</dbReference>
<protein>
    <submittedName>
        <fullName evidence="3">GGDEF domain-containing protein</fullName>
    </submittedName>
</protein>
<evidence type="ECO:0000313" key="3">
    <source>
        <dbReference type="EMBL" id="UOF92771.1"/>
    </source>
</evidence>
<gene>
    <name evidence="3" type="ORF">LSG31_04005</name>
</gene>
<keyword evidence="4" id="KW-1185">Reference proteome</keyword>
<feature type="domain" description="GGDEF" evidence="2">
    <location>
        <begin position="88"/>
        <end position="220"/>
    </location>
</feature>
<dbReference type="PROSITE" id="PS50887">
    <property type="entry name" value="GGDEF"/>
    <property type="match status" value="1"/>
</dbReference>
<dbReference type="InterPro" id="IPR052163">
    <property type="entry name" value="DGC-Regulatory_Protein"/>
</dbReference>
<dbReference type="SUPFAM" id="SSF55073">
    <property type="entry name" value="Nucleotide cyclase"/>
    <property type="match status" value="1"/>
</dbReference>
<dbReference type="Pfam" id="PF00990">
    <property type="entry name" value="GGDEF"/>
    <property type="match status" value="1"/>
</dbReference>
<dbReference type="InterPro" id="IPR000160">
    <property type="entry name" value="GGDEF_dom"/>
</dbReference>
<dbReference type="NCBIfam" id="TIGR00254">
    <property type="entry name" value="GGDEF"/>
    <property type="match status" value="1"/>
</dbReference>
<dbReference type="InterPro" id="IPR029787">
    <property type="entry name" value="Nucleotide_cyclase"/>
</dbReference>
<keyword evidence="1" id="KW-0472">Membrane</keyword>
<feature type="transmembrane region" description="Helical" evidence="1">
    <location>
        <begin position="20"/>
        <end position="38"/>
    </location>
</feature>
<dbReference type="SMART" id="SM00267">
    <property type="entry name" value="GGDEF"/>
    <property type="match status" value="1"/>
</dbReference>
<dbReference type="Gene3D" id="3.30.70.270">
    <property type="match status" value="1"/>
</dbReference>
<sequence>MISSSIGWSTRHVIKYGNLSGSQIILLIIYATIGWFLGKQYDKAKFYSEKDILTGLYNRRFVYDKFSKLFHRSLKNSMKNSRLYKKEIGVAILYIDLDRFKLINDSLGHHIGDQILTCVSERLKVYADERDIVARIGGDEFVFVLYEAQSDQIKNKVEAILRALSTPYFLEENELYLTVSIGISQSPDHGQDINELIAKADTAMYRAKQQGKNQYQFYIEEMNADTLERLELEKHLHKAIEKMNFFYIINRG</sequence>
<evidence type="ECO:0000313" key="4">
    <source>
        <dbReference type="Proteomes" id="UP000830167"/>
    </source>
</evidence>
<proteinExistence type="predicted"/>
<keyword evidence="1" id="KW-1133">Transmembrane helix</keyword>
<keyword evidence="1" id="KW-0812">Transmembrane</keyword>
<evidence type="ECO:0000259" key="2">
    <source>
        <dbReference type="PROSITE" id="PS50887"/>
    </source>
</evidence>
<dbReference type="CDD" id="cd01949">
    <property type="entry name" value="GGDEF"/>
    <property type="match status" value="1"/>
</dbReference>
<organism evidence="3 4">
    <name type="scientific">Fodinisporobacter ferrooxydans</name>
    <dbReference type="NCBI Taxonomy" id="2901836"/>
    <lineage>
        <taxon>Bacteria</taxon>
        <taxon>Bacillati</taxon>
        <taxon>Bacillota</taxon>
        <taxon>Bacilli</taxon>
        <taxon>Bacillales</taxon>
        <taxon>Alicyclobacillaceae</taxon>
        <taxon>Fodinisporobacter</taxon>
    </lineage>
</organism>
<dbReference type="PANTHER" id="PTHR46663:SF3">
    <property type="entry name" value="SLL0267 PROTEIN"/>
    <property type="match status" value="1"/>
</dbReference>
<name>A0ABY4CQK0_9BACL</name>